<feature type="region of interest" description="Disordered" evidence="1">
    <location>
        <begin position="436"/>
        <end position="457"/>
    </location>
</feature>
<sequence length="615" mass="61997">MALANSTIIPNSTASCSWNGCEFFFKPVFVEWEYDTRWPVVGTTYLYVDPEASTTSTSVKCRSSESFTYTLPRTRAEFAEVLSRSYDDQCKYSTQIAVAGVTYDTPPEPYTYVQEGQNVMDVGRGVIVRSILGENSYTGFNATVSPYALYTGRKQVWTTIPCANYTGYWYMPDFPSQFSDSGEWKTCKPQPYDPPYVLKQAPFLTETITQTKSKDPGLTLMPSQPKATPDPPTQRPTPANPIPAPTPANPPPSGPVEDPGKVENPGQVGSGNTGSGQSGSGQSGSGQSGSGQTGSGQSGSGQSGSGQAGSGQSSSGSANSGSGNSGSGDSNPDNRGQADLNQGSSFNPGAGQANSNNNDDQGTSADHPADNPAAPANNPASSEPATTPPPPPPFHITSNLVLDGQTLRAGNGVATVAGKVISINTAGSVVVRPVATPGAQQQQQQQQGDAVPDGSSGSDGAVTLAMAYFSAAVGSVLGTSVPVKVATYMSPAPTGGSNGLAGSGSADQGQDGAVVTDIGQVIGGMGAYILSALGGSGGNGNGAVRGQTGMNAASTGVLQQSGSGSGSGSGGGRSGSGGRNGTVAFTGGASVSRSQRAVLGVAVMFVAPLVAAVLL</sequence>
<feature type="compositionally biased region" description="Gly residues" evidence="1">
    <location>
        <begin position="563"/>
        <end position="580"/>
    </location>
</feature>
<dbReference type="EMBL" id="PTQR01000068">
    <property type="protein sequence ID" value="TKX22237.1"/>
    <property type="molecule type" value="Genomic_DNA"/>
</dbReference>
<feature type="compositionally biased region" description="Low complexity" evidence="1">
    <location>
        <begin position="364"/>
        <end position="385"/>
    </location>
</feature>
<protein>
    <submittedName>
        <fullName evidence="2">Uncharacterized protein</fullName>
    </submittedName>
</protein>
<dbReference type="PRINTS" id="PR01217">
    <property type="entry name" value="PRICHEXTENSN"/>
</dbReference>
<feature type="compositionally biased region" description="Low complexity" evidence="1">
    <location>
        <begin position="310"/>
        <end position="322"/>
    </location>
</feature>
<organism evidence="2 3">
    <name type="scientific">Elsinoe australis</name>
    <dbReference type="NCBI Taxonomy" id="40998"/>
    <lineage>
        <taxon>Eukaryota</taxon>
        <taxon>Fungi</taxon>
        <taxon>Dikarya</taxon>
        <taxon>Ascomycota</taxon>
        <taxon>Pezizomycotina</taxon>
        <taxon>Dothideomycetes</taxon>
        <taxon>Dothideomycetidae</taxon>
        <taxon>Myriangiales</taxon>
        <taxon>Elsinoaceae</taxon>
        <taxon>Elsinoe</taxon>
    </lineage>
</organism>
<feature type="region of interest" description="Disordered" evidence="1">
    <location>
        <begin position="555"/>
        <end position="581"/>
    </location>
</feature>
<name>A0A4U7B4F2_9PEZI</name>
<accession>A0A4U7B4F2</accession>
<comment type="caution">
    <text evidence="2">The sequence shown here is derived from an EMBL/GenBank/DDBJ whole genome shotgun (WGS) entry which is preliminary data.</text>
</comment>
<feature type="compositionally biased region" description="Gly residues" evidence="1">
    <location>
        <begin position="268"/>
        <end position="309"/>
    </location>
</feature>
<proteinExistence type="predicted"/>
<dbReference type="Proteomes" id="UP000308133">
    <property type="component" value="Unassembled WGS sequence"/>
</dbReference>
<feature type="region of interest" description="Disordered" evidence="1">
    <location>
        <begin position="211"/>
        <end position="395"/>
    </location>
</feature>
<evidence type="ECO:0000313" key="2">
    <source>
        <dbReference type="EMBL" id="TKX22237.1"/>
    </source>
</evidence>
<gene>
    <name evidence="2" type="ORF">C1H76_5527</name>
</gene>
<feature type="compositionally biased region" description="Polar residues" evidence="1">
    <location>
        <begin position="329"/>
        <end position="363"/>
    </location>
</feature>
<evidence type="ECO:0000313" key="3">
    <source>
        <dbReference type="Proteomes" id="UP000308133"/>
    </source>
</evidence>
<feature type="compositionally biased region" description="Pro residues" evidence="1">
    <location>
        <begin position="228"/>
        <end position="254"/>
    </location>
</feature>
<evidence type="ECO:0000256" key="1">
    <source>
        <dbReference type="SAM" id="MobiDB-lite"/>
    </source>
</evidence>
<dbReference type="AlphaFoldDB" id="A0A4U7B4F2"/>
<reference evidence="2 3" key="1">
    <citation type="submission" date="2018-02" db="EMBL/GenBank/DDBJ databases">
        <title>Draft genome sequences of Elsinoe sp., causing black scab on jojoba.</title>
        <authorList>
            <person name="Stodart B."/>
            <person name="Jeffress S."/>
            <person name="Ash G."/>
            <person name="Arun Chinnappa K."/>
        </authorList>
    </citation>
    <scope>NUCLEOTIDE SEQUENCE [LARGE SCALE GENOMIC DNA]</scope>
    <source>
        <strain evidence="2 3">Hillstone_2</strain>
    </source>
</reference>